<name>A0A1I2H4B6_9BURK</name>
<protein>
    <recommendedName>
        <fullName evidence="3">Metal-dependent hydrolase, beta-lactamase superfamily II</fullName>
    </recommendedName>
</protein>
<evidence type="ECO:0000313" key="1">
    <source>
        <dbReference type="EMBL" id="SFF24378.1"/>
    </source>
</evidence>
<accession>A0A1I2H4B6</accession>
<dbReference type="RefSeq" id="WP_092941541.1">
    <property type="nucleotide sequence ID" value="NZ_FONX01000019.1"/>
</dbReference>
<reference evidence="2" key="1">
    <citation type="submission" date="2016-10" db="EMBL/GenBank/DDBJ databases">
        <authorList>
            <person name="Varghese N."/>
            <person name="Submissions S."/>
        </authorList>
    </citation>
    <scope>NUCLEOTIDE SEQUENCE [LARGE SCALE GENOMIC DNA]</scope>
    <source>
        <strain evidence="2">DSM 27981</strain>
    </source>
</reference>
<sequence>MATQNNALYADCPYLHYDPRLGRRVLANHRYGGFRVLARLLSITGPAEGGEPRSEDGAKASIATFEVIGADWAMDWLELSYRDWINDVKGKPTYGQVTLGNAQIGRFTYQPSGARWHMMLLNASLGGGLATPDDALRRWRQGITPDWFQARVTVGKMADIPFCRVTYFASIFDAGLPAAIDAVKALSKTSLAKAGRRFRMPAILKQAARRAGARLTKHGLWAEHLAVYDVGQGAAQALVRLDQSHVTPELYIDMGCGRNHALDAALPGLRFCTSASPPVILSHADEDHWCGAVTKAMATAGYPAHKLEWTAPATTGSAAFMTFAHSVWAQGGSVRTLDLTGPPPNTITATTKTGKLLIAQGASKQFNHSGLIVAVVRQDNQHYWLLPGDCDYHFFPATLKSMAITPCCVALTAFHHGAKPTTQVAIPRAVGGDYRRLVYSFGCGNDYGHPTLHATAGHHAAGWIHDAGWLAKPGLSLPGGGSCARATAWTPVAPPPYTHAGGVLIGWSIAPTLPPAAVCCHSGCRAVVPAQV</sequence>
<dbReference type="EMBL" id="FONX01000019">
    <property type="protein sequence ID" value="SFF24378.1"/>
    <property type="molecule type" value="Genomic_DNA"/>
</dbReference>
<evidence type="ECO:0008006" key="3">
    <source>
        <dbReference type="Google" id="ProtNLM"/>
    </source>
</evidence>
<dbReference type="STRING" id="1177982.SAMN04489711_11931"/>
<dbReference type="OrthoDB" id="9761531at2"/>
<proteinExistence type="predicted"/>
<dbReference type="Proteomes" id="UP000199119">
    <property type="component" value="Unassembled WGS sequence"/>
</dbReference>
<organism evidence="1 2">
    <name type="scientific">Paracidovorax wautersii</name>
    <dbReference type="NCBI Taxonomy" id="1177982"/>
    <lineage>
        <taxon>Bacteria</taxon>
        <taxon>Pseudomonadati</taxon>
        <taxon>Pseudomonadota</taxon>
        <taxon>Betaproteobacteria</taxon>
        <taxon>Burkholderiales</taxon>
        <taxon>Comamonadaceae</taxon>
        <taxon>Paracidovorax</taxon>
    </lineage>
</organism>
<dbReference type="AlphaFoldDB" id="A0A1I2H4B6"/>
<evidence type="ECO:0000313" key="2">
    <source>
        <dbReference type="Proteomes" id="UP000199119"/>
    </source>
</evidence>
<gene>
    <name evidence="1" type="ORF">SAMN04489711_11931</name>
</gene>
<keyword evidence="2" id="KW-1185">Reference proteome</keyword>